<feature type="signal peptide" evidence="1">
    <location>
        <begin position="1"/>
        <end position="19"/>
    </location>
</feature>
<accession>A0ABP7DNQ8</accession>
<evidence type="ECO:0000313" key="3">
    <source>
        <dbReference type="Proteomes" id="UP001500523"/>
    </source>
</evidence>
<sequence length="129" mass="14191">MMRALLPLALLAIAIPAVAAAPPAKEKERDFLAGRVAGKPVRCIDPRSNQGPTVIDEKTILYNVTGRRVYRTGPVGACPSLRPLTTLIVEIRSGQLCQNDMFRVLQPGTTIASAYCRFQPFVPYDRPKR</sequence>
<name>A0ABP7DNQ8_9SPHN</name>
<reference evidence="3" key="1">
    <citation type="journal article" date="2019" name="Int. J. Syst. Evol. Microbiol.">
        <title>The Global Catalogue of Microorganisms (GCM) 10K type strain sequencing project: providing services to taxonomists for standard genome sequencing and annotation.</title>
        <authorList>
            <consortium name="The Broad Institute Genomics Platform"/>
            <consortium name="The Broad Institute Genome Sequencing Center for Infectious Disease"/>
            <person name="Wu L."/>
            <person name="Ma J."/>
        </authorList>
    </citation>
    <scope>NUCLEOTIDE SEQUENCE [LARGE SCALE GENOMIC DNA]</scope>
    <source>
        <strain evidence="3">JCM 17498</strain>
    </source>
</reference>
<protein>
    <submittedName>
        <fullName evidence="2">Uncharacterized protein</fullName>
    </submittedName>
</protein>
<feature type="chain" id="PRO_5045589091" evidence="1">
    <location>
        <begin position="20"/>
        <end position="129"/>
    </location>
</feature>
<evidence type="ECO:0000256" key="1">
    <source>
        <dbReference type="SAM" id="SignalP"/>
    </source>
</evidence>
<comment type="caution">
    <text evidence="2">The sequence shown here is derived from an EMBL/GenBank/DDBJ whole genome shotgun (WGS) entry which is preliminary data.</text>
</comment>
<keyword evidence="3" id="KW-1185">Reference proteome</keyword>
<proteinExistence type="predicted"/>
<dbReference type="Proteomes" id="UP001500523">
    <property type="component" value="Unassembled WGS sequence"/>
</dbReference>
<organism evidence="2 3">
    <name type="scientific">Sphingomonas cynarae</name>
    <dbReference type="NCBI Taxonomy" id="930197"/>
    <lineage>
        <taxon>Bacteria</taxon>
        <taxon>Pseudomonadati</taxon>
        <taxon>Pseudomonadota</taxon>
        <taxon>Alphaproteobacteria</taxon>
        <taxon>Sphingomonadales</taxon>
        <taxon>Sphingomonadaceae</taxon>
        <taxon>Sphingomonas</taxon>
    </lineage>
</organism>
<evidence type="ECO:0000313" key="2">
    <source>
        <dbReference type="EMBL" id="GAA3706787.1"/>
    </source>
</evidence>
<gene>
    <name evidence="2" type="ORF">GCM10022268_15320</name>
</gene>
<keyword evidence="1" id="KW-0732">Signal</keyword>
<dbReference type="EMBL" id="BAABBF010000003">
    <property type="protein sequence ID" value="GAA3706787.1"/>
    <property type="molecule type" value="Genomic_DNA"/>
</dbReference>